<dbReference type="RefSeq" id="WP_146151520.1">
    <property type="nucleotide sequence ID" value="NZ_PYAS01000002.1"/>
</dbReference>
<keyword evidence="1" id="KW-0732">Signal</keyword>
<gene>
    <name evidence="2" type="ORF">CLV60_102303</name>
</gene>
<proteinExistence type="predicted"/>
<dbReference type="OrthoDB" id="98874at2"/>
<comment type="caution">
    <text evidence="2">The sequence shown here is derived from an EMBL/GenBank/DDBJ whole genome shotgun (WGS) entry which is preliminary data.</text>
</comment>
<feature type="signal peptide" evidence="1">
    <location>
        <begin position="1"/>
        <end position="34"/>
    </location>
</feature>
<accession>A0A2P8GF87</accession>
<dbReference type="Gene3D" id="3.10.620.30">
    <property type="match status" value="1"/>
</dbReference>
<protein>
    <submittedName>
        <fullName evidence="2">Uncharacterized protein DUF3857</fullName>
    </submittedName>
</protein>
<dbReference type="AlphaFoldDB" id="A0A2P8GF87"/>
<organism evidence="2 3">
    <name type="scientific">Dyadobacter jiangsuensis</name>
    <dbReference type="NCBI Taxonomy" id="1591085"/>
    <lineage>
        <taxon>Bacteria</taxon>
        <taxon>Pseudomonadati</taxon>
        <taxon>Bacteroidota</taxon>
        <taxon>Cytophagia</taxon>
        <taxon>Cytophagales</taxon>
        <taxon>Spirosomataceae</taxon>
        <taxon>Dyadobacter</taxon>
    </lineage>
</organism>
<evidence type="ECO:0000256" key="1">
    <source>
        <dbReference type="SAM" id="SignalP"/>
    </source>
</evidence>
<sequence>MTNFLLPIRLSGLCRRNVLSIPFLLFCFTFQAFAQDDFKPKLGLIDRASLEMTAYPGDSTADAVFLYDYGKVTFHYDNLKGLMMTTNIWVRIKILKESALDRASVAIPHYMGSSYKEQEWIDDLRGYTYNLDNNQIVRTELEKKAIRREKTSDTRTTVKFNLPNAKKGSIIEYSYSLVSPMSVRHEPDMWAFQGSIPRKWSEYNITIPGFLDYKMTMGGYLTLDIHKQEPENVSVGHSTYDGPGIAYRFVIKDVPAFVNEPYITTESDYISKINFELASITIPGEMKKNFSQTWDNVERTLDEATWFGGELRKSSFLKQIRDEIAAKTTDPTERMSLAYRHIQDHMKWDGYSGLFSDTGIKKAYDNRKGNACDINLMLTVLLRELDLECNPFLLSTRSHGYLHQEIPMIESFNYVVAHVKVGEKAYFLDASEAYAKPGMLPERALNGYGRLIPKKGAGKFLEIVPADSQSKLEMITATVSPEDGIMKGTYSISYGGYEALDWRSEYAAGADNAFQDALKKEVPEWKIQQVSVKNKTEDLKGTVNVSCDFEAEDENASPGVLYFNPIMAGRWTKNPFKSKERIYPIDLGTGISASFIGNFTLPEGYALEEMPKAEIVVLPDKGGKFSYQVRQVGNVIQVNTMIQVSRTRFMPEEYPDLKEFFERIVQKHAQQLVIKKKNI</sequence>
<reference evidence="2 3" key="1">
    <citation type="submission" date="2018-03" db="EMBL/GenBank/DDBJ databases">
        <title>Genomic Encyclopedia of Archaeal and Bacterial Type Strains, Phase II (KMG-II): from individual species to whole genera.</title>
        <authorList>
            <person name="Goeker M."/>
        </authorList>
    </citation>
    <scope>NUCLEOTIDE SEQUENCE [LARGE SCALE GENOMIC DNA]</scope>
    <source>
        <strain evidence="2 3">DSM 29057</strain>
    </source>
</reference>
<feature type="chain" id="PRO_5015192798" evidence="1">
    <location>
        <begin position="35"/>
        <end position="679"/>
    </location>
</feature>
<dbReference type="Gene3D" id="2.60.40.3140">
    <property type="match status" value="1"/>
</dbReference>
<evidence type="ECO:0000313" key="2">
    <source>
        <dbReference type="EMBL" id="PSL32585.1"/>
    </source>
</evidence>
<keyword evidence="3" id="KW-1185">Reference proteome</keyword>
<dbReference type="Proteomes" id="UP000241964">
    <property type="component" value="Unassembled WGS sequence"/>
</dbReference>
<evidence type="ECO:0000313" key="3">
    <source>
        <dbReference type="Proteomes" id="UP000241964"/>
    </source>
</evidence>
<dbReference type="EMBL" id="PYAS01000002">
    <property type="protein sequence ID" value="PSL32585.1"/>
    <property type="molecule type" value="Genomic_DNA"/>
</dbReference>
<dbReference type="Gene3D" id="2.60.120.1130">
    <property type="match status" value="1"/>
</dbReference>
<name>A0A2P8GF87_9BACT</name>